<feature type="region of interest" description="Disordered" evidence="1">
    <location>
        <begin position="52"/>
        <end position="107"/>
    </location>
</feature>
<proteinExistence type="predicted"/>
<sequence>MTSSRTSGVFAPAPLQVPEARETLGGVLAVQLLGEAVHRRGETLPVIRLPRVSPLLGPQPPVAPDPLDRDPAHVDRADPQRDARQRRHDVNPHHHGVIMREKAPSLD</sequence>
<accession>A0ABQ3LDQ8</accession>
<evidence type="ECO:0000313" key="3">
    <source>
        <dbReference type="Proteomes" id="UP000635387"/>
    </source>
</evidence>
<organism evidence="2 3">
    <name type="scientific">Amycolatopsis oliviviridis</name>
    <dbReference type="NCBI Taxonomy" id="1471590"/>
    <lineage>
        <taxon>Bacteria</taxon>
        <taxon>Bacillati</taxon>
        <taxon>Actinomycetota</taxon>
        <taxon>Actinomycetes</taxon>
        <taxon>Pseudonocardiales</taxon>
        <taxon>Pseudonocardiaceae</taxon>
        <taxon>Amycolatopsis</taxon>
    </lineage>
</organism>
<dbReference type="EMBL" id="BNAY01000002">
    <property type="protein sequence ID" value="GHH12824.1"/>
    <property type="molecule type" value="Genomic_DNA"/>
</dbReference>
<keyword evidence="3" id="KW-1185">Reference proteome</keyword>
<dbReference type="Proteomes" id="UP000635387">
    <property type="component" value="Unassembled WGS sequence"/>
</dbReference>
<gene>
    <name evidence="2" type="ORF">GCM10017790_24760</name>
</gene>
<feature type="compositionally biased region" description="Basic and acidic residues" evidence="1">
    <location>
        <begin position="66"/>
        <end position="107"/>
    </location>
</feature>
<evidence type="ECO:0000313" key="2">
    <source>
        <dbReference type="EMBL" id="GHH12824.1"/>
    </source>
</evidence>
<reference evidence="3" key="1">
    <citation type="journal article" date="2019" name="Int. J. Syst. Evol. Microbiol.">
        <title>The Global Catalogue of Microorganisms (GCM) 10K type strain sequencing project: providing services to taxonomists for standard genome sequencing and annotation.</title>
        <authorList>
            <consortium name="The Broad Institute Genomics Platform"/>
            <consortium name="The Broad Institute Genome Sequencing Center for Infectious Disease"/>
            <person name="Wu L."/>
            <person name="Ma J."/>
        </authorList>
    </citation>
    <scope>NUCLEOTIDE SEQUENCE [LARGE SCALE GENOMIC DNA]</scope>
    <source>
        <strain evidence="3">CGMCC 4.7683</strain>
    </source>
</reference>
<name>A0ABQ3LDQ8_9PSEU</name>
<evidence type="ECO:0000256" key="1">
    <source>
        <dbReference type="SAM" id="MobiDB-lite"/>
    </source>
</evidence>
<protein>
    <submittedName>
        <fullName evidence="2">Uncharacterized protein</fullName>
    </submittedName>
</protein>
<comment type="caution">
    <text evidence="2">The sequence shown here is derived from an EMBL/GenBank/DDBJ whole genome shotgun (WGS) entry which is preliminary data.</text>
</comment>